<dbReference type="Gene3D" id="2.160.20.10">
    <property type="entry name" value="Single-stranded right-handed beta-helix, Pectin lyase-like"/>
    <property type="match status" value="1"/>
</dbReference>
<proteinExistence type="predicted"/>
<dbReference type="SUPFAM" id="SSF51126">
    <property type="entry name" value="Pectin lyase-like"/>
    <property type="match status" value="1"/>
</dbReference>
<evidence type="ECO:0008006" key="3">
    <source>
        <dbReference type="Google" id="ProtNLM"/>
    </source>
</evidence>
<dbReference type="EMBL" id="HBGW01095815">
    <property type="protein sequence ID" value="CAD9642954.1"/>
    <property type="molecule type" value="Transcribed_RNA"/>
</dbReference>
<dbReference type="InterPro" id="IPR012334">
    <property type="entry name" value="Pectin_lyas_fold"/>
</dbReference>
<protein>
    <recommendedName>
        <fullName evidence="3">Right handed beta helix domain-containing protein</fullName>
    </recommendedName>
</protein>
<accession>A0A6U6W0K9</accession>
<reference evidence="2" key="1">
    <citation type="submission" date="2021-01" db="EMBL/GenBank/DDBJ databases">
        <authorList>
            <person name="Corre E."/>
            <person name="Pelletier E."/>
            <person name="Niang G."/>
            <person name="Scheremetjew M."/>
            <person name="Finn R."/>
            <person name="Kale V."/>
            <person name="Holt S."/>
            <person name="Cochrane G."/>
            <person name="Meng A."/>
            <person name="Brown T."/>
            <person name="Cohen L."/>
        </authorList>
    </citation>
    <scope>NUCLEOTIDE SEQUENCE</scope>
    <source>
        <strain evidence="2">RCC3387</strain>
    </source>
</reference>
<evidence type="ECO:0000313" key="2">
    <source>
        <dbReference type="EMBL" id="CAD9642954.1"/>
    </source>
</evidence>
<organism evidence="2">
    <name type="scientific">Zooxanthella nutricula</name>
    <dbReference type="NCBI Taxonomy" id="1333877"/>
    <lineage>
        <taxon>Eukaryota</taxon>
        <taxon>Sar</taxon>
        <taxon>Alveolata</taxon>
        <taxon>Dinophyceae</taxon>
        <taxon>Peridiniales</taxon>
        <taxon>Peridiniales incertae sedis</taxon>
        <taxon>Zooxanthella</taxon>
    </lineage>
</organism>
<gene>
    <name evidence="1" type="ORF">BRAN1462_LOCUS60775</name>
    <name evidence="2" type="ORF">BRAN1462_LOCUS60776</name>
</gene>
<dbReference type="AlphaFoldDB" id="A0A6U6W0K9"/>
<dbReference type="InterPro" id="IPR011050">
    <property type="entry name" value="Pectin_lyase_fold/virulence"/>
</dbReference>
<sequence length="356" mass="38590">MAEPTRSPDWGTQTLFLATRGATDYSMHYCHAKDMVKTRVGFVLSSDVAVRDVSYQGIDTIRPNDNGALCGGAVFETKGCAENDCKVSDVNTGGSDGIGSVNVTVENVRLNDYYYAEDAFKVGYAVPGNYDCRTGNFSAECCFCLPNGVRSSQVGFWTPETRNPEGTRNVVVRNMVASSTQADGINLHGRVVGAVVEGAYFQNAGDDTYAVWGGASDPEDIVFRDCVAVNPGVLRPNWYGNCVATYGLKSVTFKGLTCRAPTLEHPIPSPDGGGVQIGLSMFVFQNSFWATYAKNNSIRIEGWKFETLAGAPYTASDGSMNKPEPQKFAWTRSENRVVAPYYVTSTEQVLHVVAVQ</sequence>
<evidence type="ECO:0000313" key="1">
    <source>
        <dbReference type="EMBL" id="CAD9642953.1"/>
    </source>
</evidence>
<dbReference type="EMBL" id="HBGW01095814">
    <property type="protein sequence ID" value="CAD9642953.1"/>
    <property type="molecule type" value="Transcribed_RNA"/>
</dbReference>
<name>A0A6U6W0K9_9DINO</name>